<feature type="chain" id="PRO_5012190147" evidence="1">
    <location>
        <begin position="32"/>
        <end position="201"/>
    </location>
</feature>
<evidence type="ECO:0000256" key="1">
    <source>
        <dbReference type="SAM" id="SignalP"/>
    </source>
</evidence>
<reference evidence="3" key="1">
    <citation type="submission" date="2016-04" db="EMBL/GenBank/DDBJ databases">
        <authorList>
            <person name="Chen L."/>
            <person name="Zhuang W."/>
            <person name="Wang G."/>
        </authorList>
    </citation>
    <scope>NUCLEOTIDE SEQUENCE [LARGE SCALE GENOMIC DNA]</scope>
    <source>
        <strain evidence="3">17621</strain>
    </source>
</reference>
<gene>
    <name evidence="2" type="ORF">A4H97_01050</name>
</gene>
<dbReference type="EMBL" id="LVXG01000012">
    <property type="protein sequence ID" value="OQP50460.1"/>
    <property type="molecule type" value="Genomic_DNA"/>
</dbReference>
<keyword evidence="1" id="KW-0732">Signal</keyword>
<evidence type="ECO:0000313" key="3">
    <source>
        <dbReference type="Proteomes" id="UP000192610"/>
    </source>
</evidence>
<evidence type="ECO:0000313" key="2">
    <source>
        <dbReference type="EMBL" id="OQP50460.1"/>
    </source>
</evidence>
<sequence>MRPLRKFTTNNPFMKKILFGLSLFVAASSFAQDKYSPVVKQGTRLNFSAMVNGQTFPCVFSLDSLTAGYVKVGWTVEGFGSGGWVMKSKSLESGNRGFWNQPSPGTVEDMADDQVVVLISKAQWEMLQKDKKINFDQQVYTVKTPTEQQQLKISGKTVDAYYLESANGSTHIWILNNAATPLLLKIEGNTLGADLTLNSVE</sequence>
<keyword evidence="3" id="KW-1185">Reference proteome</keyword>
<dbReference type="Proteomes" id="UP000192610">
    <property type="component" value="Unassembled WGS sequence"/>
</dbReference>
<organism evidence="2 3">
    <name type="scientific">Niastella yeongjuensis</name>
    <dbReference type="NCBI Taxonomy" id="354355"/>
    <lineage>
        <taxon>Bacteria</taxon>
        <taxon>Pseudomonadati</taxon>
        <taxon>Bacteroidota</taxon>
        <taxon>Chitinophagia</taxon>
        <taxon>Chitinophagales</taxon>
        <taxon>Chitinophagaceae</taxon>
        <taxon>Niastella</taxon>
    </lineage>
</organism>
<name>A0A1V9EWF1_9BACT</name>
<feature type="signal peptide" evidence="1">
    <location>
        <begin position="1"/>
        <end position="31"/>
    </location>
</feature>
<dbReference type="AlphaFoldDB" id="A0A1V9EWF1"/>
<comment type="caution">
    <text evidence="2">The sequence shown here is derived from an EMBL/GenBank/DDBJ whole genome shotgun (WGS) entry which is preliminary data.</text>
</comment>
<proteinExistence type="predicted"/>
<protein>
    <submittedName>
        <fullName evidence="2">Uncharacterized protein</fullName>
    </submittedName>
</protein>
<dbReference type="STRING" id="354355.SAMN05660816_00738"/>
<accession>A0A1V9EWF1</accession>